<dbReference type="EMBL" id="CP048620">
    <property type="protein sequence ID" value="QPJ64577.1"/>
    <property type="molecule type" value="Genomic_DNA"/>
</dbReference>
<dbReference type="PROSITE" id="PS50110">
    <property type="entry name" value="RESPONSE_REGULATORY"/>
    <property type="match status" value="1"/>
</dbReference>
<evidence type="ECO:0000259" key="4">
    <source>
        <dbReference type="PROSITE" id="PS50110"/>
    </source>
</evidence>
<dbReference type="GO" id="GO:0000160">
    <property type="term" value="P:phosphorelay signal transduction system"/>
    <property type="evidence" value="ECO:0007669"/>
    <property type="project" value="UniProtKB-KW"/>
</dbReference>
<dbReference type="CDD" id="cd17546">
    <property type="entry name" value="REC_hyHK_CKI1_RcsC-like"/>
    <property type="match status" value="1"/>
</dbReference>
<proteinExistence type="predicted"/>
<evidence type="ECO:0000256" key="1">
    <source>
        <dbReference type="ARBA" id="ARBA00022553"/>
    </source>
</evidence>
<organism evidence="5 6">
    <name type="scientific">Candidatus Nitrohelix vancouverensis</name>
    <dbReference type="NCBI Taxonomy" id="2705534"/>
    <lineage>
        <taxon>Bacteria</taxon>
        <taxon>Pseudomonadati</taxon>
        <taxon>Nitrospinota/Tectimicrobiota group</taxon>
        <taxon>Nitrospinota</taxon>
        <taxon>Nitrospinia</taxon>
        <taxon>Nitrospinales</taxon>
        <taxon>Nitrospinaceae</taxon>
        <taxon>Candidatus Nitrohelix</taxon>
    </lineage>
</organism>
<dbReference type="Proteomes" id="UP000594464">
    <property type="component" value="Chromosome"/>
</dbReference>
<dbReference type="SUPFAM" id="SSF52172">
    <property type="entry name" value="CheY-like"/>
    <property type="match status" value="1"/>
</dbReference>
<accession>A0A7T0C131</accession>
<gene>
    <name evidence="5" type="ORF">G3M78_03870</name>
</gene>
<dbReference type="SMART" id="SM00448">
    <property type="entry name" value="REC"/>
    <property type="match status" value="1"/>
</dbReference>
<evidence type="ECO:0000256" key="2">
    <source>
        <dbReference type="ARBA" id="ARBA00023012"/>
    </source>
</evidence>
<evidence type="ECO:0000313" key="6">
    <source>
        <dbReference type="Proteomes" id="UP000594464"/>
    </source>
</evidence>
<dbReference type="PANTHER" id="PTHR45339">
    <property type="entry name" value="HYBRID SIGNAL TRANSDUCTION HISTIDINE KINASE J"/>
    <property type="match status" value="1"/>
</dbReference>
<dbReference type="Pfam" id="PF00072">
    <property type="entry name" value="Response_reg"/>
    <property type="match status" value="1"/>
</dbReference>
<evidence type="ECO:0000256" key="3">
    <source>
        <dbReference type="PROSITE-ProRule" id="PRU00169"/>
    </source>
</evidence>
<evidence type="ECO:0000313" key="5">
    <source>
        <dbReference type="EMBL" id="QPJ64577.1"/>
    </source>
</evidence>
<dbReference type="Gene3D" id="3.40.50.2300">
    <property type="match status" value="1"/>
</dbReference>
<reference evidence="6" key="1">
    <citation type="submission" date="2020-02" db="EMBL/GenBank/DDBJ databases">
        <title>Genomic and physiological characterization of two novel Nitrospinaceae genera.</title>
        <authorList>
            <person name="Mueller A.J."/>
            <person name="Jung M.-Y."/>
            <person name="Strachan C.R."/>
            <person name="Herbold C.W."/>
            <person name="Kirkegaard R.H."/>
            <person name="Daims H."/>
        </authorList>
    </citation>
    <scope>NUCLEOTIDE SEQUENCE [LARGE SCALE GENOMIC DNA]</scope>
</reference>
<keyword evidence="1 3" id="KW-0597">Phosphoprotein</keyword>
<protein>
    <submittedName>
        <fullName evidence="5">Response regulator</fullName>
    </submittedName>
</protein>
<feature type="domain" description="Response regulatory" evidence="4">
    <location>
        <begin position="12"/>
        <end position="132"/>
    </location>
</feature>
<feature type="modified residue" description="4-aspartylphosphate" evidence="3">
    <location>
        <position position="61"/>
    </location>
</feature>
<dbReference type="AlphaFoldDB" id="A0A7T0C131"/>
<keyword evidence="2" id="KW-0902">Two-component regulatory system</keyword>
<dbReference type="InterPro" id="IPR011006">
    <property type="entry name" value="CheY-like_superfamily"/>
</dbReference>
<dbReference type="PANTHER" id="PTHR45339:SF1">
    <property type="entry name" value="HYBRID SIGNAL TRANSDUCTION HISTIDINE KINASE J"/>
    <property type="match status" value="1"/>
</dbReference>
<sequence>MTEETEYSESFKILLADDTPMNLTLATKLLTRRGHQVNTSVNGLEAFELFQKEPFDLILMDVQMPVMGGVEATQKIREYEKTNTPGKRMPIIALTANDSESDREEYLRSGMDGVITKPLNIKTIVQEIKDIIKAMPGNS</sequence>
<name>A0A7T0C131_9BACT</name>
<dbReference type="KEGG" id="nva:G3M78_03870"/>
<dbReference type="InterPro" id="IPR001789">
    <property type="entry name" value="Sig_transdc_resp-reg_receiver"/>
</dbReference>